<dbReference type="InterPro" id="IPR019897">
    <property type="entry name" value="RidA_CS"/>
</dbReference>
<accession>A0ABQ2D2F9</accession>
<dbReference type="PANTHER" id="PTHR11803:SF58">
    <property type="entry name" value="PROTEIN HMF1-RELATED"/>
    <property type="match status" value="1"/>
</dbReference>
<reference evidence="3" key="1">
    <citation type="journal article" date="2019" name="Int. J. Syst. Evol. Microbiol.">
        <title>The Global Catalogue of Microorganisms (GCM) 10K type strain sequencing project: providing services to taxonomists for standard genome sequencing and annotation.</title>
        <authorList>
            <consortium name="The Broad Institute Genomics Platform"/>
            <consortium name="The Broad Institute Genome Sequencing Center for Infectious Disease"/>
            <person name="Wu L."/>
            <person name="Ma J."/>
        </authorList>
    </citation>
    <scope>NUCLEOTIDE SEQUENCE [LARGE SCALE GENOMIC DNA]</scope>
    <source>
        <strain evidence="3">JCM 14370</strain>
    </source>
</reference>
<dbReference type="EMBL" id="BMOD01000008">
    <property type="protein sequence ID" value="GGJ37180.1"/>
    <property type="molecule type" value="Genomic_DNA"/>
</dbReference>
<dbReference type="Proteomes" id="UP000632222">
    <property type="component" value="Unassembled WGS sequence"/>
</dbReference>
<sequence length="125" mass="13736">MKERINTPEAPAALGPYSQAIRQGNLVFLSGQIPLNTSNEVVGENVTDQTHQVFKNLIAVLTAAGTDLSKVLKVTVFLKDMNTFADMNAVFSQYMPEPYPARSTIEVARLPRDVQVEIECIAVVE</sequence>
<dbReference type="SUPFAM" id="SSF55298">
    <property type="entry name" value="YjgF-like"/>
    <property type="match status" value="1"/>
</dbReference>
<proteinExistence type="inferred from homology"/>
<name>A0ABQ2D2F9_9DEIO</name>
<dbReference type="InterPro" id="IPR006056">
    <property type="entry name" value="RidA"/>
</dbReference>
<dbReference type="Pfam" id="PF01042">
    <property type="entry name" value="Ribonuc_L-PSP"/>
    <property type="match status" value="1"/>
</dbReference>
<dbReference type="Gene3D" id="3.30.1330.40">
    <property type="entry name" value="RutC-like"/>
    <property type="match status" value="1"/>
</dbReference>
<evidence type="ECO:0000313" key="2">
    <source>
        <dbReference type="EMBL" id="GGJ37180.1"/>
    </source>
</evidence>
<evidence type="ECO:0000256" key="1">
    <source>
        <dbReference type="ARBA" id="ARBA00010552"/>
    </source>
</evidence>
<evidence type="ECO:0000313" key="3">
    <source>
        <dbReference type="Proteomes" id="UP000632222"/>
    </source>
</evidence>
<dbReference type="NCBIfam" id="TIGR00004">
    <property type="entry name" value="Rid family detoxifying hydrolase"/>
    <property type="match status" value="1"/>
</dbReference>
<comment type="similarity">
    <text evidence="1">Belongs to the RutC family.</text>
</comment>
<dbReference type="RefSeq" id="WP_189002946.1">
    <property type="nucleotide sequence ID" value="NZ_BMOD01000008.1"/>
</dbReference>
<dbReference type="PROSITE" id="PS01094">
    <property type="entry name" value="UPF0076"/>
    <property type="match status" value="1"/>
</dbReference>
<dbReference type="InterPro" id="IPR035959">
    <property type="entry name" value="RutC-like_sf"/>
</dbReference>
<dbReference type="CDD" id="cd00448">
    <property type="entry name" value="YjgF_YER057c_UK114_family"/>
    <property type="match status" value="1"/>
</dbReference>
<dbReference type="PANTHER" id="PTHR11803">
    <property type="entry name" value="2-IMINOBUTANOATE/2-IMINOPROPANOATE DEAMINASE RIDA"/>
    <property type="match status" value="1"/>
</dbReference>
<comment type="caution">
    <text evidence="2">The sequence shown here is derived from an EMBL/GenBank/DDBJ whole genome shotgun (WGS) entry which is preliminary data.</text>
</comment>
<organism evidence="2 3">
    <name type="scientific">Deinococcus roseus</name>
    <dbReference type="NCBI Taxonomy" id="392414"/>
    <lineage>
        <taxon>Bacteria</taxon>
        <taxon>Thermotogati</taxon>
        <taxon>Deinococcota</taxon>
        <taxon>Deinococci</taxon>
        <taxon>Deinococcales</taxon>
        <taxon>Deinococcaceae</taxon>
        <taxon>Deinococcus</taxon>
    </lineage>
</organism>
<protein>
    <submittedName>
        <fullName evidence="2">Endoribonuclease L-PSP</fullName>
    </submittedName>
</protein>
<gene>
    <name evidence="2" type="ORF">GCM10008938_24100</name>
</gene>
<keyword evidence="3" id="KW-1185">Reference proteome</keyword>
<dbReference type="InterPro" id="IPR006175">
    <property type="entry name" value="YjgF/YER057c/UK114"/>
</dbReference>